<evidence type="ECO:0000256" key="3">
    <source>
        <dbReference type="ARBA" id="ARBA00012572"/>
    </source>
</evidence>
<evidence type="ECO:0000256" key="4">
    <source>
        <dbReference type="ARBA" id="ARBA00022272"/>
    </source>
</evidence>
<dbReference type="NCBIfam" id="NF002298">
    <property type="entry name" value="PRK01222.1-4"/>
    <property type="match status" value="1"/>
</dbReference>
<dbReference type="PANTHER" id="PTHR42894">
    <property type="entry name" value="N-(5'-PHOSPHORIBOSYL)ANTHRANILATE ISOMERASE"/>
    <property type="match status" value="1"/>
</dbReference>
<sequence length="225" mass="24303">MNQSNNTQQPNQSINLPSADVRIKICGITRQQDAEAAIACGADALGFVFYEKSKRAVTIATLDWLHTLPPFVQLTALFVNPEADWVSSVITGLPIDVLQFHGVEPEPFCRQFGKRYIKAVPMENKSAQDAMQFMAGYPSAGSFLLDNYGEQEIGGSGTQFDWSQVPDAIGKPLVIAGGLTPDNVQPVISQVKPYAVDVSSGVESSPGIKDKEKIARFVTAVKSAI</sequence>
<dbReference type="InterPro" id="IPR001240">
    <property type="entry name" value="PRAI_dom"/>
</dbReference>
<reference evidence="11 12" key="1">
    <citation type="submission" date="2019-10" db="EMBL/GenBank/DDBJ databases">
        <title>Cardiobacteriales fam. a chemoheterotrophic member of the order Cardiobacteriales, and proposal of Cardiobacteriales fam. nov.</title>
        <authorList>
            <person name="Wang C."/>
        </authorList>
    </citation>
    <scope>NUCLEOTIDE SEQUENCE [LARGE SCALE GENOMIC DNA]</scope>
    <source>
        <strain evidence="11 12">ML27</strain>
    </source>
</reference>
<keyword evidence="7 9" id="KW-0057">Aromatic amino acid biosynthesis</keyword>
<evidence type="ECO:0000256" key="6">
    <source>
        <dbReference type="ARBA" id="ARBA00022822"/>
    </source>
</evidence>
<gene>
    <name evidence="9" type="primary">trpF</name>
    <name evidence="11" type="ORF">GCU85_08300</name>
</gene>
<dbReference type="Proteomes" id="UP000471298">
    <property type="component" value="Unassembled WGS sequence"/>
</dbReference>
<evidence type="ECO:0000256" key="2">
    <source>
        <dbReference type="ARBA" id="ARBA00004664"/>
    </source>
</evidence>
<dbReference type="GO" id="GO:0004640">
    <property type="term" value="F:phosphoribosylanthranilate isomerase activity"/>
    <property type="evidence" value="ECO:0007669"/>
    <property type="project" value="UniProtKB-UniRule"/>
</dbReference>
<comment type="catalytic activity">
    <reaction evidence="1 9">
        <text>N-(5-phospho-beta-D-ribosyl)anthranilate = 1-(2-carboxyphenylamino)-1-deoxy-D-ribulose 5-phosphate</text>
        <dbReference type="Rhea" id="RHEA:21540"/>
        <dbReference type="ChEBI" id="CHEBI:18277"/>
        <dbReference type="ChEBI" id="CHEBI:58613"/>
        <dbReference type="EC" id="5.3.1.24"/>
    </reaction>
</comment>
<dbReference type="Pfam" id="PF00697">
    <property type="entry name" value="PRAI"/>
    <property type="match status" value="1"/>
</dbReference>
<evidence type="ECO:0000256" key="7">
    <source>
        <dbReference type="ARBA" id="ARBA00023141"/>
    </source>
</evidence>
<dbReference type="Gene3D" id="3.20.20.70">
    <property type="entry name" value="Aldolase class I"/>
    <property type="match status" value="1"/>
</dbReference>
<dbReference type="HAMAP" id="MF_00135">
    <property type="entry name" value="PRAI"/>
    <property type="match status" value="1"/>
</dbReference>
<dbReference type="EMBL" id="WHNW01000010">
    <property type="protein sequence ID" value="MPV86723.1"/>
    <property type="molecule type" value="Genomic_DNA"/>
</dbReference>
<comment type="similarity">
    <text evidence="9">Belongs to the TrpF family.</text>
</comment>
<feature type="domain" description="N-(5'phosphoribosyl) anthranilate isomerase (PRAI)" evidence="10">
    <location>
        <begin position="23"/>
        <end position="219"/>
    </location>
</feature>
<keyword evidence="8 9" id="KW-0413">Isomerase</keyword>
<dbReference type="InterPro" id="IPR013785">
    <property type="entry name" value="Aldolase_TIM"/>
</dbReference>
<organism evidence="11 12">
    <name type="scientific">Ostreibacterium oceani</name>
    <dbReference type="NCBI Taxonomy" id="2654998"/>
    <lineage>
        <taxon>Bacteria</taxon>
        <taxon>Pseudomonadati</taxon>
        <taxon>Pseudomonadota</taxon>
        <taxon>Gammaproteobacteria</taxon>
        <taxon>Cardiobacteriales</taxon>
        <taxon>Ostreibacteriaceae</taxon>
        <taxon>Ostreibacterium</taxon>
    </lineage>
</organism>
<keyword evidence="5 9" id="KW-0028">Amino-acid biosynthesis</keyword>
<name>A0A6N7EXQ0_9GAMM</name>
<evidence type="ECO:0000256" key="9">
    <source>
        <dbReference type="HAMAP-Rule" id="MF_00135"/>
    </source>
</evidence>
<evidence type="ECO:0000313" key="11">
    <source>
        <dbReference type="EMBL" id="MPV86723.1"/>
    </source>
</evidence>
<dbReference type="UniPathway" id="UPA00035">
    <property type="reaction ID" value="UER00042"/>
</dbReference>
<protein>
    <recommendedName>
        <fullName evidence="4 9">N-(5'-phosphoribosyl)anthranilate isomerase</fullName>
        <shortName evidence="9">PRAI</shortName>
        <ecNumber evidence="3 9">5.3.1.24</ecNumber>
    </recommendedName>
</protein>
<evidence type="ECO:0000256" key="5">
    <source>
        <dbReference type="ARBA" id="ARBA00022605"/>
    </source>
</evidence>
<dbReference type="SUPFAM" id="SSF51366">
    <property type="entry name" value="Ribulose-phoshate binding barrel"/>
    <property type="match status" value="1"/>
</dbReference>
<keyword evidence="12" id="KW-1185">Reference proteome</keyword>
<evidence type="ECO:0000256" key="1">
    <source>
        <dbReference type="ARBA" id="ARBA00001164"/>
    </source>
</evidence>
<dbReference type="PANTHER" id="PTHR42894:SF1">
    <property type="entry name" value="N-(5'-PHOSPHORIBOSYL)ANTHRANILATE ISOMERASE"/>
    <property type="match status" value="1"/>
</dbReference>
<evidence type="ECO:0000313" key="12">
    <source>
        <dbReference type="Proteomes" id="UP000471298"/>
    </source>
</evidence>
<accession>A0A6N7EXQ0</accession>
<proteinExistence type="inferred from homology"/>
<evidence type="ECO:0000256" key="8">
    <source>
        <dbReference type="ARBA" id="ARBA00023235"/>
    </source>
</evidence>
<dbReference type="AlphaFoldDB" id="A0A6N7EXQ0"/>
<dbReference type="RefSeq" id="WP_152810714.1">
    <property type="nucleotide sequence ID" value="NZ_WHNW01000010.1"/>
</dbReference>
<dbReference type="EC" id="5.3.1.24" evidence="3 9"/>
<comment type="caution">
    <text evidence="11">The sequence shown here is derived from an EMBL/GenBank/DDBJ whole genome shotgun (WGS) entry which is preliminary data.</text>
</comment>
<keyword evidence="6 9" id="KW-0822">Tryptophan biosynthesis</keyword>
<comment type="pathway">
    <text evidence="2 9">Amino-acid biosynthesis; L-tryptophan biosynthesis; L-tryptophan from chorismate: step 3/5.</text>
</comment>
<evidence type="ECO:0000259" key="10">
    <source>
        <dbReference type="Pfam" id="PF00697"/>
    </source>
</evidence>
<dbReference type="InterPro" id="IPR044643">
    <property type="entry name" value="TrpF_fam"/>
</dbReference>
<dbReference type="GO" id="GO:0000162">
    <property type="term" value="P:L-tryptophan biosynthetic process"/>
    <property type="evidence" value="ECO:0007669"/>
    <property type="project" value="UniProtKB-UniRule"/>
</dbReference>
<dbReference type="CDD" id="cd00405">
    <property type="entry name" value="PRAI"/>
    <property type="match status" value="1"/>
</dbReference>
<dbReference type="InterPro" id="IPR011060">
    <property type="entry name" value="RibuloseP-bd_barrel"/>
</dbReference>
<dbReference type="InParanoid" id="A0A6N7EXQ0"/>